<sequence>MITLFYQASIYRRLPVDTSLIPTCTCAVRSRSRKYKAKPSSLSVHISMRSVCTASIPWVVLARLLHSGLRIFTSFIWHNFNTSILFSFFRKSSSSLVRSGHIS</sequence>
<dbReference type="AlphaFoldDB" id="A0A2K1KAI8"/>
<accession>A0A2K1KAI8</accession>
<dbReference type="EnsemblPlants" id="Pp3c7_5600V3.1">
    <property type="protein sequence ID" value="PAC:32926228.CDS.1"/>
    <property type="gene ID" value="Pp3c7_5600"/>
</dbReference>
<reference evidence="1 3" key="2">
    <citation type="journal article" date="2018" name="Plant J.">
        <title>The Physcomitrella patens chromosome-scale assembly reveals moss genome structure and evolution.</title>
        <authorList>
            <person name="Lang D."/>
            <person name="Ullrich K.K."/>
            <person name="Murat F."/>
            <person name="Fuchs J."/>
            <person name="Jenkins J."/>
            <person name="Haas F.B."/>
            <person name="Piednoel M."/>
            <person name="Gundlach H."/>
            <person name="Van Bel M."/>
            <person name="Meyberg R."/>
            <person name="Vives C."/>
            <person name="Morata J."/>
            <person name="Symeonidi A."/>
            <person name="Hiss M."/>
            <person name="Muchero W."/>
            <person name="Kamisugi Y."/>
            <person name="Saleh O."/>
            <person name="Blanc G."/>
            <person name="Decker E.L."/>
            <person name="van Gessel N."/>
            <person name="Grimwood J."/>
            <person name="Hayes R.D."/>
            <person name="Graham S.W."/>
            <person name="Gunter L.E."/>
            <person name="McDaniel S.F."/>
            <person name="Hoernstein S.N.W."/>
            <person name="Larsson A."/>
            <person name="Li F.W."/>
            <person name="Perroud P.F."/>
            <person name="Phillips J."/>
            <person name="Ranjan P."/>
            <person name="Rokshar D.S."/>
            <person name="Rothfels C.J."/>
            <person name="Schneider L."/>
            <person name="Shu S."/>
            <person name="Stevenson D.W."/>
            <person name="Thummler F."/>
            <person name="Tillich M."/>
            <person name="Villarreal Aguilar J.C."/>
            <person name="Widiez T."/>
            <person name="Wong G.K."/>
            <person name="Wymore A."/>
            <person name="Zhang Y."/>
            <person name="Zimmer A.D."/>
            <person name="Quatrano R.S."/>
            <person name="Mayer K.F.X."/>
            <person name="Goodstein D."/>
            <person name="Casacuberta J.M."/>
            <person name="Vandepoele K."/>
            <person name="Reski R."/>
            <person name="Cuming A.C."/>
            <person name="Tuskan G.A."/>
            <person name="Maumus F."/>
            <person name="Salse J."/>
            <person name="Schmutz J."/>
            <person name="Rensing S.A."/>
        </authorList>
    </citation>
    <scope>NUCLEOTIDE SEQUENCE [LARGE SCALE GENOMIC DNA]</scope>
    <source>
        <strain evidence="2 3">cv. Gransden 2004</strain>
    </source>
</reference>
<dbReference type="Gramene" id="Pp3c7_5600V3.1">
    <property type="protein sequence ID" value="PAC:32926228.CDS.1"/>
    <property type="gene ID" value="Pp3c7_5600"/>
</dbReference>
<gene>
    <name evidence="1" type="ORF">PHYPA_009981</name>
</gene>
<keyword evidence="3" id="KW-1185">Reference proteome</keyword>
<proteinExistence type="predicted"/>
<protein>
    <submittedName>
        <fullName evidence="1 2">Uncharacterized protein</fullName>
    </submittedName>
</protein>
<reference evidence="2" key="3">
    <citation type="submission" date="2020-12" db="UniProtKB">
        <authorList>
            <consortium name="EnsemblPlants"/>
        </authorList>
    </citation>
    <scope>IDENTIFICATION</scope>
</reference>
<evidence type="ECO:0000313" key="3">
    <source>
        <dbReference type="Proteomes" id="UP000006727"/>
    </source>
</evidence>
<evidence type="ECO:0000313" key="2">
    <source>
        <dbReference type="EnsemblPlants" id="PAC:32926228.CDS.1"/>
    </source>
</evidence>
<dbReference type="EMBL" id="ABEU02000007">
    <property type="protein sequence ID" value="PNR50795.1"/>
    <property type="molecule type" value="Genomic_DNA"/>
</dbReference>
<dbReference type="EnsemblPlants" id="Pp3c7_5600V3.4">
    <property type="protein sequence ID" value="PAC:32926229.CDS.1"/>
    <property type="gene ID" value="Pp3c7_5600"/>
</dbReference>
<dbReference type="Gramene" id="Pp3c7_5600V3.4">
    <property type="protein sequence ID" value="PAC:32926229.CDS.1"/>
    <property type="gene ID" value="Pp3c7_5600"/>
</dbReference>
<name>A0A2K1KAI8_PHYPA</name>
<dbReference type="PaxDb" id="3218-PP1S311_56V6.1"/>
<organism evidence="1">
    <name type="scientific">Physcomitrium patens</name>
    <name type="common">Spreading-leaved earth moss</name>
    <name type="synonym">Physcomitrella patens</name>
    <dbReference type="NCBI Taxonomy" id="3218"/>
    <lineage>
        <taxon>Eukaryota</taxon>
        <taxon>Viridiplantae</taxon>
        <taxon>Streptophyta</taxon>
        <taxon>Embryophyta</taxon>
        <taxon>Bryophyta</taxon>
        <taxon>Bryophytina</taxon>
        <taxon>Bryopsida</taxon>
        <taxon>Funariidae</taxon>
        <taxon>Funariales</taxon>
        <taxon>Funariaceae</taxon>
        <taxon>Physcomitrium</taxon>
    </lineage>
</organism>
<dbReference type="Proteomes" id="UP000006727">
    <property type="component" value="Chromosome 7"/>
</dbReference>
<evidence type="ECO:0000313" key="1">
    <source>
        <dbReference type="EMBL" id="PNR50795.1"/>
    </source>
</evidence>
<reference evidence="1 3" key="1">
    <citation type="journal article" date="2008" name="Science">
        <title>The Physcomitrella genome reveals evolutionary insights into the conquest of land by plants.</title>
        <authorList>
            <person name="Rensing S."/>
            <person name="Lang D."/>
            <person name="Zimmer A."/>
            <person name="Terry A."/>
            <person name="Salamov A."/>
            <person name="Shapiro H."/>
            <person name="Nishiyama T."/>
            <person name="Perroud P.-F."/>
            <person name="Lindquist E."/>
            <person name="Kamisugi Y."/>
            <person name="Tanahashi T."/>
            <person name="Sakakibara K."/>
            <person name="Fujita T."/>
            <person name="Oishi K."/>
            <person name="Shin-I T."/>
            <person name="Kuroki Y."/>
            <person name="Toyoda A."/>
            <person name="Suzuki Y."/>
            <person name="Hashimoto A."/>
            <person name="Yamaguchi K."/>
            <person name="Sugano A."/>
            <person name="Kohara Y."/>
            <person name="Fujiyama A."/>
            <person name="Anterola A."/>
            <person name="Aoki S."/>
            <person name="Ashton N."/>
            <person name="Barbazuk W.B."/>
            <person name="Barker E."/>
            <person name="Bennetzen J."/>
            <person name="Bezanilla M."/>
            <person name="Blankenship R."/>
            <person name="Cho S.H."/>
            <person name="Dutcher S."/>
            <person name="Estelle M."/>
            <person name="Fawcett J.A."/>
            <person name="Gundlach H."/>
            <person name="Hanada K."/>
            <person name="Heyl A."/>
            <person name="Hicks K.A."/>
            <person name="Hugh J."/>
            <person name="Lohr M."/>
            <person name="Mayer K."/>
            <person name="Melkozernov A."/>
            <person name="Murata T."/>
            <person name="Nelson D."/>
            <person name="Pils B."/>
            <person name="Prigge M."/>
            <person name="Reiss B."/>
            <person name="Renner T."/>
            <person name="Rombauts S."/>
            <person name="Rushton P."/>
            <person name="Sanderfoot A."/>
            <person name="Schween G."/>
            <person name="Shiu S.-H."/>
            <person name="Stueber K."/>
            <person name="Theodoulou F.L."/>
            <person name="Tu H."/>
            <person name="Van de Peer Y."/>
            <person name="Verrier P.J."/>
            <person name="Waters E."/>
            <person name="Wood A."/>
            <person name="Yang L."/>
            <person name="Cove D."/>
            <person name="Cuming A."/>
            <person name="Hasebe M."/>
            <person name="Lucas S."/>
            <person name="Mishler D.B."/>
            <person name="Reski R."/>
            <person name="Grigoriev I."/>
            <person name="Quatrano R.S."/>
            <person name="Boore J.L."/>
        </authorList>
    </citation>
    <scope>NUCLEOTIDE SEQUENCE [LARGE SCALE GENOMIC DNA]</scope>
    <source>
        <strain evidence="2 3">cv. Gransden 2004</strain>
    </source>
</reference>